<organism evidence="3 4">
    <name type="scientific">Cylicocyclus nassatus</name>
    <name type="common">Nematode worm</name>
    <dbReference type="NCBI Taxonomy" id="53992"/>
    <lineage>
        <taxon>Eukaryota</taxon>
        <taxon>Metazoa</taxon>
        <taxon>Ecdysozoa</taxon>
        <taxon>Nematoda</taxon>
        <taxon>Chromadorea</taxon>
        <taxon>Rhabditida</taxon>
        <taxon>Rhabditina</taxon>
        <taxon>Rhabditomorpha</taxon>
        <taxon>Strongyloidea</taxon>
        <taxon>Strongylidae</taxon>
        <taxon>Cylicocyclus</taxon>
    </lineage>
</organism>
<gene>
    <name evidence="3" type="ORF">CYNAS_LOCUS17005</name>
</gene>
<feature type="compositionally biased region" description="Polar residues" evidence="1">
    <location>
        <begin position="223"/>
        <end position="232"/>
    </location>
</feature>
<evidence type="ECO:0000313" key="4">
    <source>
        <dbReference type="Proteomes" id="UP001176961"/>
    </source>
</evidence>
<keyword evidence="2" id="KW-0472">Membrane</keyword>
<protein>
    <submittedName>
        <fullName evidence="3">Uncharacterized protein</fullName>
    </submittedName>
</protein>
<feature type="region of interest" description="Disordered" evidence="1">
    <location>
        <begin position="141"/>
        <end position="232"/>
    </location>
</feature>
<sequence>MAQSIVLVMMMLIALVLAYWYYLEKSRKAQEPKKYDLPVDKIALHSVKETEKTECVPKTDKTQASINEVTEAENISEGRGIEILKVDPAKRVKTSGMDSAESIENLDPQIAQKYAFLRKPGGKTVDLEAFDEPITEKEMAIYKTPNSIRENVERPKKKKKKDASSKKVKAAKSDKSAKNRSRSGRSSKKSSRSNKSNSKRRGKGPFKNKRRKFAKNSGDLEDSTGTSGTSLF</sequence>
<dbReference type="Proteomes" id="UP001176961">
    <property type="component" value="Unassembled WGS sequence"/>
</dbReference>
<reference evidence="3" key="1">
    <citation type="submission" date="2023-07" db="EMBL/GenBank/DDBJ databases">
        <authorList>
            <consortium name="CYATHOMIX"/>
        </authorList>
    </citation>
    <scope>NUCLEOTIDE SEQUENCE</scope>
    <source>
        <strain evidence="3">N/A</strain>
    </source>
</reference>
<comment type="caution">
    <text evidence="3">The sequence shown here is derived from an EMBL/GenBank/DDBJ whole genome shotgun (WGS) entry which is preliminary data.</text>
</comment>
<feature type="compositionally biased region" description="Basic residues" evidence="1">
    <location>
        <begin position="178"/>
        <end position="214"/>
    </location>
</feature>
<accession>A0AA36H7A4</accession>
<name>A0AA36H7A4_CYLNA</name>
<evidence type="ECO:0000313" key="3">
    <source>
        <dbReference type="EMBL" id="CAJ0605022.1"/>
    </source>
</evidence>
<evidence type="ECO:0000256" key="2">
    <source>
        <dbReference type="SAM" id="Phobius"/>
    </source>
</evidence>
<dbReference type="EMBL" id="CATQJL010000316">
    <property type="protein sequence ID" value="CAJ0605022.1"/>
    <property type="molecule type" value="Genomic_DNA"/>
</dbReference>
<dbReference type="AlphaFoldDB" id="A0AA36H7A4"/>
<feature type="compositionally biased region" description="Basic residues" evidence="1">
    <location>
        <begin position="155"/>
        <end position="170"/>
    </location>
</feature>
<keyword evidence="2" id="KW-0812">Transmembrane</keyword>
<feature type="transmembrane region" description="Helical" evidence="2">
    <location>
        <begin position="6"/>
        <end position="23"/>
    </location>
</feature>
<proteinExistence type="predicted"/>
<evidence type="ECO:0000256" key="1">
    <source>
        <dbReference type="SAM" id="MobiDB-lite"/>
    </source>
</evidence>
<keyword evidence="4" id="KW-1185">Reference proteome</keyword>
<keyword evidence="2" id="KW-1133">Transmembrane helix</keyword>